<sequence>MITITGTLFDLLGCLTFVAIYITVLITWQAHKNELWNIELKEKVKARNHSLWLGLIGLEETQYYFNRYGLDTLGRWELWGHNIWK</sequence>
<dbReference type="EMBL" id="LAZR01012466">
    <property type="protein sequence ID" value="KKM26688.1"/>
    <property type="molecule type" value="Genomic_DNA"/>
</dbReference>
<proteinExistence type="predicted"/>
<gene>
    <name evidence="2" type="ORF">LCGC14_1582220</name>
</gene>
<dbReference type="AlphaFoldDB" id="A0A0F9KX78"/>
<feature type="transmembrane region" description="Helical" evidence="1">
    <location>
        <begin position="6"/>
        <end position="28"/>
    </location>
</feature>
<keyword evidence="1" id="KW-1133">Transmembrane helix</keyword>
<accession>A0A0F9KX78</accession>
<protein>
    <submittedName>
        <fullName evidence="2">Uncharacterized protein</fullName>
    </submittedName>
</protein>
<evidence type="ECO:0000256" key="1">
    <source>
        <dbReference type="SAM" id="Phobius"/>
    </source>
</evidence>
<evidence type="ECO:0000313" key="2">
    <source>
        <dbReference type="EMBL" id="KKM26688.1"/>
    </source>
</evidence>
<comment type="caution">
    <text evidence="2">The sequence shown here is derived from an EMBL/GenBank/DDBJ whole genome shotgun (WGS) entry which is preliminary data.</text>
</comment>
<keyword evidence="1" id="KW-0812">Transmembrane</keyword>
<keyword evidence="1" id="KW-0472">Membrane</keyword>
<name>A0A0F9KX78_9ZZZZ</name>
<organism evidence="2">
    <name type="scientific">marine sediment metagenome</name>
    <dbReference type="NCBI Taxonomy" id="412755"/>
    <lineage>
        <taxon>unclassified sequences</taxon>
        <taxon>metagenomes</taxon>
        <taxon>ecological metagenomes</taxon>
    </lineage>
</organism>
<reference evidence="2" key="1">
    <citation type="journal article" date="2015" name="Nature">
        <title>Complex archaea that bridge the gap between prokaryotes and eukaryotes.</title>
        <authorList>
            <person name="Spang A."/>
            <person name="Saw J.H."/>
            <person name="Jorgensen S.L."/>
            <person name="Zaremba-Niedzwiedzka K."/>
            <person name="Martijn J."/>
            <person name="Lind A.E."/>
            <person name="van Eijk R."/>
            <person name="Schleper C."/>
            <person name="Guy L."/>
            <person name="Ettema T.J."/>
        </authorList>
    </citation>
    <scope>NUCLEOTIDE SEQUENCE</scope>
</reference>